<comment type="caution">
    <text evidence="10">The sequence shown here is derived from an EMBL/GenBank/DDBJ whole genome shotgun (WGS) entry which is preliminary data.</text>
</comment>
<evidence type="ECO:0000256" key="6">
    <source>
        <dbReference type="ARBA" id="ARBA00022989"/>
    </source>
</evidence>
<feature type="transmembrane region" description="Helical" evidence="8">
    <location>
        <begin position="183"/>
        <end position="206"/>
    </location>
</feature>
<feature type="domain" description="ABC transmembrane type-1" evidence="9">
    <location>
        <begin position="61"/>
        <end position="248"/>
    </location>
</feature>
<feature type="transmembrane region" description="Helical" evidence="8">
    <location>
        <begin position="96"/>
        <end position="122"/>
    </location>
</feature>
<name>A0ABT9NFG0_9ACTO</name>
<dbReference type="InterPro" id="IPR000515">
    <property type="entry name" value="MetI-like"/>
</dbReference>
<evidence type="ECO:0000256" key="3">
    <source>
        <dbReference type="ARBA" id="ARBA00022475"/>
    </source>
</evidence>
<gene>
    <name evidence="10" type="ORF">J2S70_000529</name>
</gene>
<dbReference type="EMBL" id="JAUSQX010000001">
    <property type="protein sequence ID" value="MDP9805947.1"/>
    <property type="molecule type" value="Genomic_DNA"/>
</dbReference>
<protein>
    <submittedName>
        <fullName evidence="10">Spermidine/putrescine transport system permease protein</fullName>
    </submittedName>
</protein>
<dbReference type="PROSITE" id="PS50928">
    <property type="entry name" value="ABC_TM1"/>
    <property type="match status" value="1"/>
</dbReference>
<keyword evidence="3" id="KW-1003">Cell membrane</keyword>
<dbReference type="PANTHER" id="PTHR43357">
    <property type="entry name" value="INNER MEMBRANE ABC TRANSPORTER PERMEASE PROTEIN YDCV"/>
    <property type="match status" value="1"/>
</dbReference>
<evidence type="ECO:0000256" key="8">
    <source>
        <dbReference type="SAM" id="Phobius"/>
    </source>
</evidence>
<sequence length="262" mass="28492">MSVQRNTIGRVMVVLVSLFIIIPVIATIVTAMSVNSSRGAFGDGVTLDWFVIAWNNISPMIVRSFLVALLVVALNILIVFPLAWYSPNLPGWIQRILLLSVNLPLAVPGIALSIALIGTFAALRPSGILLIFGHLVLTMPFTLSSLLPSLRDPTVREAEQVARSLGASWPHVIRTVTVPWVNVALLQAITMVFAISFGEFNISFFINPPASPMAPFALFDAYSTQRLEIASAQSVIFILFTLPILAAVTWARGLVTRRKADS</sequence>
<accession>A0ABT9NFG0</accession>
<evidence type="ECO:0000256" key="2">
    <source>
        <dbReference type="ARBA" id="ARBA00022448"/>
    </source>
</evidence>
<feature type="transmembrane region" description="Helical" evidence="8">
    <location>
        <begin position="128"/>
        <end position="147"/>
    </location>
</feature>
<dbReference type="CDD" id="cd06261">
    <property type="entry name" value="TM_PBP2"/>
    <property type="match status" value="1"/>
</dbReference>
<dbReference type="PANTHER" id="PTHR43357:SF4">
    <property type="entry name" value="INNER MEMBRANE ABC TRANSPORTER PERMEASE PROTEIN YDCV"/>
    <property type="match status" value="1"/>
</dbReference>
<evidence type="ECO:0000256" key="7">
    <source>
        <dbReference type="ARBA" id="ARBA00023136"/>
    </source>
</evidence>
<dbReference type="InterPro" id="IPR035906">
    <property type="entry name" value="MetI-like_sf"/>
</dbReference>
<evidence type="ECO:0000256" key="5">
    <source>
        <dbReference type="ARBA" id="ARBA00022692"/>
    </source>
</evidence>
<dbReference type="SUPFAM" id="SSF161098">
    <property type="entry name" value="MetI-like"/>
    <property type="match status" value="1"/>
</dbReference>
<evidence type="ECO:0000256" key="1">
    <source>
        <dbReference type="ARBA" id="ARBA00004429"/>
    </source>
</evidence>
<keyword evidence="5 8" id="KW-0812">Transmembrane</keyword>
<keyword evidence="7 8" id="KW-0472">Membrane</keyword>
<keyword evidence="4" id="KW-0997">Cell inner membrane</keyword>
<evidence type="ECO:0000256" key="4">
    <source>
        <dbReference type="ARBA" id="ARBA00022519"/>
    </source>
</evidence>
<feature type="transmembrane region" description="Helical" evidence="8">
    <location>
        <begin position="235"/>
        <end position="255"/>
    </location>
</feature>
<dbReference type="Gene3D" id="1.10.3720.10">
    <property type="entry name" value="MetI-like"/>
    <property type="match status" value="1"/>
</dbReference>
<organism evidence="10 11">
    <name type="scientific">Trueperella bonasi</name>
    <dbReference type="NCBI Taxonomy" id="312286"/>
    <lineage>
        <taxon>Bacteria</taxon>
        <taxon>Bacillati</taxon>
        <taxon>Actinomycetota</taxon>
        <taxon>Actinomycetes</taxon>
        <taxon>Actinomycetales</taxon>
        <taxon>Actinomycetaceae</taxon>
        <taxon>Trueperella</taxon>
    </lineage>
</organism>
<evidence type="ECO:0000313" key="11">
    <source>
        <dbReference type="Proteomes" id="UP001243212"/>
    </source>
</evidence>
<dbReference type="Proteomes" id="UP001243212">
    <property type="component" value="Unassembled WGS sequence"/>
</dbReference>
<reference evidence="10 11" key="1">
    <citation type="submission" date="2023-07" db="EMBL/GenBank/DDBJ databases">
        <title>Sequencing the genomes of 1000 actinobacteria strains.</title>
        <authorList>
            <person name="Klenk H.-P."/>
        </authorList>
    </citation>
    <scope>NUCLEOTIDE SEQUENCE [LARGE SCALE GENOMIC DNA]</scope>
    <source>
        <strain evidence="10 11">DSM 17163</strain>
    </source>
</reference>
<keyword evidence="11" id="KW-1185">Reference proteome</keyword>
<keyword evidence="2" id="KW-0813">Transport</keyword>
<keyword evidence="6 8" id="KW-1133">Transmembrane helix</keyword>
<feature type="transmembrane region" description="Helical" evidence="8">
    <location>
        <begin position="12"/>
        <end position="34"/>
    </location>
</feature>
<dbReference type="RefSeq" id="WP_307682199.1">
    <property type="nucleotide sequence ID" value="NZ_JAUSQX010000001.1"/>
</dbReference>
<evidence type="ECO:0000259" key="9">
    <source>
        <dbReference type="PROSITE" id="PS50928"/>
    </source>
</evidence>
<comment type="subcellular location">
    <subcellularLocation>
        <location evidence="1">Cell inner membrane</location>
        <topology evidence="1">Multi-pass membrane protein</topology>
    </subcellularLocation>
</comment>
<feature type="transmembrane region" description="Helical" evidence="8">
    <location>
        <begin position="60"/>
        <end position="84"/>
    </location>
</feature>
<proteinExistence type="predicted"/>
<evidence type="ECO:0000313" key="10">
    <source>
        <dbReference type="EMBL" id="MDP9805947.1"/>
    </source>
</evidence>